<dbReference type="EMBL" id="LKEA01000064">
    <property type="protein sequence ID" value="ROV90219.1"/>
    <property type="molecule type" value="Genomic_DNA"/>
</dbReference>
<dbReference type="AlphaFoldDB" id="A0A423VH37"/>
<proteinExistence type="predicted"/>
<sequence>MDDHANAEPVRGVIYQRIARYQILFFDCMTPLLKKELNNAISVHSDVLQLPQLKSGDLNRILYQIADLDTLDDRLMDHWTKVHGNLVSRAALLLDICLFQMFLTAKLLEDYMGKSYNAVPWVLGQANVVEQHSAGTANDGSKTAAYQVHIIYPVEELSLNRIHVENKLKAAAARQQHPGGDIQRLIDQCDWPNLATALINDRELAAELFQQTPLNPECFNANTGKKVLLRIDEVTAKYFTQLTSSSIYTLSKQAIHRSARRGSSTTDPTTPDILRYKEEPALVAGAKSLYDRLANGLRLGGTSTKLRSLAHTASSASLDEKSRLMGAGKRSE</sequence>
<organism evidence="1 2">
    <name type="scientific">Cytospora schulzeri</name>
    <dbReference type="NCBI Taxonomy" id="448051"/>
    <lineage>
        <taxon>Eukaryota</taxon>
        <taxon>Fungi</taxon>
        <taxon>Dikarya</taxon>
        <taxon>Ascomycota</taxon>
        <taxon>Pezizomycotina</taxon>
        <taxon>Sordariomycetes</taxon>
        <taxon>Sordariomycetidae</taxon>
        <taxon>Diaporthales</taxon>
        <taxon>Cytosporaceae</taxon>
        <taxon>Cytospora</taxon>
    </lineage>
</organism>
<comment type="caution">
    <text evidence="1">The sequence shown here is derived from an EMBL/GenBank/DDBJ whole genome shotgun (WGS) entry which is preliminary data.</text>
</comment>
<evidence type="ECO:0000313" key="2">
    <source>
        <dbReference type="Proteomes" id="UP000283895"/>
    </source>
</evidence>
<dbReference type="Proteomes" id="UP000283895">
    <property type="component" value="Unassembled WGS sequence"/>
</dbReference>
<evidence type="ECO:0000313" key="1">
    <source>
        <dbReference type="EMBL" id="ROV90219.1"/>
    </source>
</evidence>
<name>A0A423VH37_9PEZI</name>
<protein>
    <submittedName>
        <fullName evidence="1">Uncharacterized protein</fullName>
    </submittedName>
</protein>
<gene>
    <name evidence="1" type="ORF">VMCG_10250</name>
</gene>
<accession>A0A423VH37</accession>
<reference evidence="1 2" key="1">
    <citation type="submission" date="2015-09" db="EMBL/GenBank/DDBJ databases">
        <title>Host preference determinants of Valsa canker pathogens revealed by comparative genomics.</title>
        <authorList>
            <person name="Yin Z."/>
            <person name="Huang L."/>
        </authorList>
    </citation>
    <scope>NUCLEOTIDE SEQUENCE [LARGE SCALE GENOMIC DNA]</scope>
    <source>
        <strain evidence="1 2">03-1</strain>
    </source>
</reference>
<dbReference type="OrthoDB" id="5241927at2759"/>
<keyword evidence="2" id="KW-1185">Reference proteome</keyword>